<protein>
    <submittedName>
        <fullName evidence="5">Inosine-uridine preferring nucleoside hydrolase</fullName>
    </submittedName>
</protein>
<gene>
    <name evidence="5" type="ORF">CMQ_1208</name>
</gene>
<dbReference type="PANTHER" id="PTHR12304:SF56">
    <property type="entry name" value="HYDROLASE, PUTATIVE (AFU_ORTHOLOGUE AFUA_1G11790)-RELATED"/>
    <property type="match status" value="1"/>
</dbReference>
<dbReference type="InterPro" id="IPR023186">
    <property type="entry name" value="IUNH"/>
</dbReference>
<dbReference type="Pfam" id="PF01156">
    <property type="entry name" value="IU_nuc_hydro"/>
    <property type="match status" value="2"/>
</dbReference>
<reference evidence="5 6" key="1">
    <citation type="journal article" date="2011" name="Proc. Natl. Acad. Sci. U.S.A.">
        <title>Genome and transcriptome analyses of the mountain pine beetle-fungal symbiont Grosmannia clavigera, a lodgepole pine pathogen.</title>
        <authorList>
            <person name="DiGuistini S."/>
            <person name="Wang Y."/>
            <person name="Liao N.Y."/>
            <person name="Taylor G."/>
            <person name="Tanguay P."/>
            <person name="Feau N."/>
            <person name="Henrissat B."/>
            <person name="Chan S.K."/>
            <person name="Hesse-Orce U."/>
            <person name="Alamouti S.M."/>
            <person name="Tsui C.K.M."/>
            <person name="Docking R.T."/>
            <person name="Levasseur A."/>
            <person name="Haridas S."/>
            <person name="Robertson G."/>
            <person name="Birol I."/>
            <person name="Holt R.A."/>
            <person name="Marra M.A."/>
            <person name="Hamelin R.C."/>
            <person name="Hirst M."/>
            <person name="Jones S.J.M."/>
            <person name="Bohlmann J."/>
            <person name="Breuil C."/>
        </authorList>
    </citation>
    <scope>NUCLEOTIDE SEQUENCE [LARGE SCALE GENOMIC DNA]</scope>
    <source>
        <strain evidence="6">kw1407 / UAMH 11150</strain>
    </source>
</reference>
<dbReference type="SUPFAM" id="SSF53590">
    <property type="entry name" value="Nucleoside hydrolase"/>
    <property type="match status" value="1"/>
</dbReference>
<comment type="similarity">
    <text evidence="1">Belongs to the IUNH family.</text>
</comment>
<dbReference type="PANTHER" id="PTHR12304">
    <property type="entry name" value="INOSINE-URIDINE PREFERRING NUCLEOSIDE HYDROLASE"/>
    <property type="match status" value="1"/>
</dbReference>
<feature type="domain" description="Inosine/uridine-preferring nucleoside hydrolase" evidence="4">
    <location>
        <begin position="94"/>
        <end position="397"/>
    </location>
</feature>
<evidence type="ECO:0000256" key="2">
    <source>
        <dbReference type="ARBA" id="ARBA00022801"/>
    </source>
</evidence>
<dbReference type="EMBL" id="GL629765">
    <property type="protein sequence ID" value="EFX04280.1"/>
    <property type="molecule type" value="Genomic_DNA"/>
</dbReference>
<name>F0XDB9_GROCL</name>
<evidence type="ECO:0000259" key="4">
    <source>
        <dbReference type="Pfam" id="PF01156"/>
    </source>
</evidence>
<accession>F0XDB9</accession>
<dbReference type="HOGENOM" id="CLU_036838_9_0_1"/>
<dbReference type="GO" id="GO:0008477">
    <property type="term" value="F:purine nucleosidase activity"/>
    <property type="evidence" value="ECO:0007669"/>
    <property type="project" value="TreeGrafter"/>
</dbReference>
<proteinExistence type="inferred from homology"/>
<organism evidence="6">
    <name type="scientific">Grosmannia clavigera (strain kw1407 / UAMH 11150)</name>
    <name type="common">Blue stain fungus</name>
    <name type="synonym">Graphiocladiella clavigera</name>
    <dbReference type="NCBI Taxonomy" id="655863"/>
    <lineage>
        <taxon>Eukaryota</taxon>
        <taxon>Fungi</taxon>
        <taxon>Dikarya</taxon>
        <taxon>Ascomycota</taxon>
        <taxon>Pezizomycotina</taxon>
        <taxon>Sordariomycetes</taxon>
        <taxon>Sordariomycetidae</taxon>
        <taxon>Ophiostomatales</taxon>
        <taxon>Ophiostomataceae</taxon>
        <taxon>Leptographium</taxon>
    </lineage>
</organism>
<dbReference type="InParanoid" id="F0XDB9"/>
<dbReference type="GO" id="GO:0006152">
    <property type="term" value="P:purine nucleoside catabolic process"/>
    <property type="evidence" value="ECO:0007669"/>
    <property type="project" value="TreeGrafter"/>
</dbReference>
<dbReference type="OrthoDB" id="5783963at2759"/>
<evidence type="ECO:0000256" key="1">
    <source>
        <dbReference type="ARBA" id="ARBA00009176"/>
    </source>
</evidence>
<evidence type="ECO:0000313" key="6">
    <source>
        <dbReference type="Proteomes" id="UP000007796"/>
    </source>
</evidence>
<keyword evidence="2 5" id="KW-0378">Hydrolase</keyword>
<dbReference type="InterPro" id="IPR001910">
    <property type="entry name" value="Inosine/uridine_hydrolase_dom"/>
</dbReference>
<dbReference type="GeneID" id="25974061"/>
<dbReference type="Gene3D" id="3.90.245.10">
    <property type="entry name" value="Ribonucleoside hydrolase-like"/>
    <property type="match status" value="1"/>
</dbReference>
<dbReference type="Proteomes" id="UP000007796">
    <property type="component" value="Unassembled WGS sequence"/>
</dbReference>
<dbReference type="eggNOG" id="KOG2938">
    <property type="taxonomic scope" value="Eukaryota"/>
</dbReference>
<dbReference type="RefSeq" id="XP_014173762.1">
    <property type="nucleotide sequence ID" value="XM_014318287.1"/>
</dbReference>
<keyword evidence="6" id="KW-1185">Reference proteome</keyword>
<evidence type="ECO:0000313" key="5">
    <source>
        <dbReference type="EMBL" id="EFX04280.1"/>
    </source>
</evidence>
<evidence type="ECO:0000256" key="3">
    <source>
        <dbReference type="ARBA" id="ARBA00023295"/>
    </source>
</evidence>
<dbReference type="STRING" id="655863.F0XDB9"/>
<keyword evidence="3" id="KW-0326">Glycosidase</keyword>
<feature type="domain" description="Inosine/uridine-preferring nucleoside hydrolase" evidence="4">
    <location>
        <begin position="7"/>
        <end position="48"/>
    </location>
</feature>
<sequence>MAPKNRIIIDTDPGVDDVLAMLLALSASPEELEVVMLSVTYGNVPLQRHKDGRSCLRNVVALFHVLEKELAWRSSTGRASGPGFGALKTYKPIVALGAEHPLEDELLMADHFHGADGLHGVHEAHPDLSPADTWKQLFAEESQHASAAAPPADTASLSAFFTPCKTVAHKEMLRILREEPADTITIVAIGPLTNVALAAAEDPVAFLRVKELVVMGGAVDFPGNITPSAEFNCYADAVAAARVYALTSPTPASTMPPLLHGKSVLPPYPASLPRQLKLTLFPLDITTPHLLDEPFFHAQIAATEQADSPLARWVRSFMDGTFRKIASIEGEGGELGLSLHDPMCIWYMLQRDDPAWKPVARPEDIRVETVGQWTRGLHVVDRRGRDRPDDKNTNVAAAAITAETVPGGDDLQIGEVPGDDMGWMSTRRGNRINRIIGSPGVDVFAGYLMKRIFEC</sequence>
<dbReference type="InterPro" id="IPR036452">
    <property type="entry name" value="Ribo_hydro-like"/>
</dbReference>
<dbReference type="GO" id="GO:0005829">
    <property type="term" value="C:cytosol"/>
    <property type="evidence" value="ECO:0007669"/>
    <property type="project" value="TreeGrafter"/>
</dbReference>
<dbReference type="AlphaFoldDB" id="F0XDB9"/>